<evidence type="ECO:0000256" key="2">
    <source>
        <dbReference type="ARBA" id="ARBA00023002"/>
    </source>
</evidence>
<organism evidence="4 5">
    <name type="scientific">Paenibacillus phyllosphaerae</name>
    <dbReference type="NCBI Taxonomy" id="274593"/>
    <lineage>
        <taxon>Bacteria</taxon>
        <taxon>Bacillati</taxon>
        <taxon>Bacillota</taxon>
        <taxon>Bacilli</taxon>
        <taxon>Bacillales</taxon>
        <taxon>Paenibacillaceae</taxon>
        <taxon>Paenibacillus</taxon>
    </lineage>
</organism>
<name>A0A7W5AWI0_9BACL</name>
<dbReference type="Gene3D" id="3.40.109.10">
    <property type="entry name" value="NADH Oxidase"/>
    <property type="match status" value="1"/>
</dbReference>
<accession>A0A7W5AWI0</accession>
<evidence type="ECO:0000313" key="5">
    <source>
        <dbReference type="Proteomes" id="UP000570361"/>
    </source>
</evidence>
<dbReference type="Proteomes" id="UP000570361">
    <property type="component" value="Unassembled WGS sequence"/>
</dbReference>
<dbReference type="GO" id="GO:0016491">
    <property type="term" value="F:oxidoreductase activity"/>
    <property type="evidence" value="ECO:0007669"/>
    <property type="project" value="UniProtKB-KW"/>
</dbReference>
<evidence type="ECO:0000259" key="3">
    <source>
        <dbReference type="Pfam" id="PF00881"/>
    </source>
</evidence>
<dbReference type="CDD" id="cd02138">
    <property type="entry name" value="TdsD-like"/>
    <property type="match status" value="1"/>
</dbReference>
<comment type="similarity">
    <text evidence="1">Belongs to the nitroreductase family.</text>
</comment>
<dbReference type="SUPFAM" id="SSF55469">
    <property type="entry name" value="FMN-dependent nitroreductase-like"/>
    <property type="match status" value="1"/>
</dbReference>
<dbReference type="PANTHER" id="PTHR43673:SF10">
    <property type="entry name" value="NADH DEHYDROGENASE_NAD(P)H NITROREDUCTASE XCC3605-RELATED"/>
    <property type="match status" value="1"/>
</dbReference>
<protein>
    <submittedName>
        <fullName evidence="4">Nitroreductase</fullName>
    </submittedName>
</protein>
<dbReference type="EMBL" id="JACHXK010000004">
    <property type="protein sequence ID" value="MBB3110085.1"/>
    <property type="molecule type" value="Genomic_DNA"/>
</dbReference>
<evidence type="ECO:0000313" key="4">
    <source>
        <dbReference type="EMBL" id="MBB3110085.1"/>
    </source>
</evidence>
<dbReference type="PANTHER" id="PTHR43673">
    <property type="entry name" value="NAD(P)H NITROREDUCTASE YDGI-RELATED"/>
    <property type="match status" value="1"/>
</dbReference>
<gene>
    <name evidence="4" type="ORF">FHS18_002152</name>
</gene>
<comment type="caution">
    <text evidence="4">The sequence shown here is derived from an EMBL/GenBank/DDBJ whole genome shotgun (WGS) entry which is preliminary data.</text>
</comment>
<feature type="domain" description="Nitroreductase" evidence="3">
    <location>
        <begin position="92"/>
        <end position="174"/>
    </location>
</feature>
<feature type="domain" description="Nitroreductase" evidence="3">
    <location>
        <begin position="33"/>
        <end position="87"/>
    </location>
</feature>
<dbReference type="InterPro" id="IPR029479">
    <property type="entry name" value="Nitroreductase"/>
</dbReference>
<keyword evidence="5" id="KW-1185">Reference proteome</keyword>
<reference evidence="4 5" key="1">
    <citation type="submission" date="2020-08" db="EMBL/GenBank/DDBJ databases">
        <title>Genomic Encyclopedia of Type Strains, Phase III (KMG-III): the genomes of soil and plant-associated and newly described type strains.</title>
        <authorList>
            <person name="Whitman W."/>
        </authorList>
    </citation>
    <scope>NUCLEOTIDE SEQUENCE [LARGE SCALE GENOMIC DNA]</scope>
    <source>
        <strain evidence="4 5">CECT 5862</strain>
    </source>
</reference>
<dbReference type="InterPro" id="IPR000415">
    <property type="entry name" value="Nitroreductase-like"/>
</dbReference>
<dbReference type="RefSeq" id="WP_183599799.1">
    <property type="nucleotide sequence ID" value="NZ_JACHXK010000004.1"/>
</dbReference>
<keyword evidence="2" id="KW-0560">Oxidoreductase</keyword>
<dbReference type="AlphaFoldDB" id="A0A7W5AWI0"/>
<sequence length="213" mass="23804">MSQSFHAVASVTDAYEQEVAENRNPEFPVHPLILNRWSPRAYTNKPVTDEALFTILEAARWAPSSSNEQPWRFYVARSEEEHETFRTFIKPNNRLWTDHAPVLVLLASAKERANGDPNGAHAFDTGAAWGILALQARLLGLSTRAVGGYDRIKARETLQVPDNIELHAIIALGYRGEAEQLDAALQEREKPNSRRPLAESLIAIPATKPSIEE</sequence>
<evidence type="ECO:0000256" key="1">
    <source>
        <dbReference type="ARBA" id="ARBA00007118"/>
    </source>
</evidence>
<dbReference type="Pfam" id="PF00881">
    <property type="entry name" value="Nitroreductase"/>
    <property type="match status" value="2"/>
</dbReference>
<proteinExistence type="inferred from homology"/>